<evidence type="ECO:0000256" key="3">
    <source>
        <dbReference type="ARBA" id="ARBA00022989"/>
    </source>
</evidence>
<comment type="caution">
    <text evidence="6">The sequence shown here is derived from an EMBL/GenBank/DDBJ whole genome shotgun (WGS) entry which is preliminary data.</text>
</comment>
<protein>
    <recommendedName>
        <fullName evidence="5">UPF0391 membrane protein DI549_10090</fullName>
    </recommendedName>
</protein>
<feature type="transmembrane region" description="Helical" evidence="5">
    <location>
        <begin position="29"/>
        <end position="52"/>
    </location>
</feature>
<sequence length="59" mass="6182">MLKFAVIFLVVSLVAGAIGLTNISAAARRISMILFGLFFLGFLLLIGLAVLVDNAMTGP</sequence>
<gene>
    <name evidence="6" type="ORF">DI549_10090</name>
</gene>
<evidence type="ECO:0000256" key="4">
    <source>
        <dbReference type="ARBA" id="ARBA00023136"/>
    </source>
</evidence>
<dbReference type="EMBL" id="QFQD01000027">
    <property type="protein sequence ID" value="PZQ82886.1"/>
    <property type="molecule type" value="Genomic_DNA"/>
</dbReference>
<comment type="similarity">
    <text evidence="5">Belongs to the UPF0391 family.</text>
</comment>
<keyword evidence="2 5" id="KW-0812">Transmembrane</keyword>
<dbReference type="Proteomes" id="UP000248887">
    <property type="component" value="Unassembled WGS sequence"/>
</dbReference>
<evidence type="ECO:0000313" key="6">
    <source>
        <dbReference type="EMBL" id="PZQ82886.1"/>
    </source>
</evidence>
<evidence type="ECO:0000313" key="7">
    <source>
        <dbReference type="Proteomes" id="UP000248887"/>
    </source>
</evidence>
<accession>A0A2W5R048</accession>
<proteinExistence type="inferred from homology"/>
<evidence type="ECO:0000256" key="2">
    <source>
        <dbReference type="ARBA" id="ARBA00022692"/>
    </source>
</evidence>
<dbReference type="GO" id="GO:0005886">
    <property type="term" value="C:plasma membrane"/>
    <property type="evidence" value="ECO:0007669"/>
    <property type="project" value="UniProtKB-SubCell"/>
</dbReference>
<keyword evidence="3 5" id="KW-1133">Transmembrane helix</keyword>
<comment type="subcellular location">
    <subcellularLocation>
        <location evidence="5">Cell membrane</location>
        <topology evidence="5">Single-pass membrane protein</topology>
    </subcellularLocation>
</comment>
<dbReference type="Pfam" id="PF07043">
    <property type="entry name" value="DUF1328"/>
    <property type="match status" value="1"/>
</dbReference>
<evidence type="ECO:0000256" key="5">
    <source>
        <dbReference type="HAMAP-Rule" id="MF_01361"/>
    </source>
</evidence>
<keyword evidence="4 5" id="KW-0472">Membrane</keyword>
<dbReference type="PIRSF" id="PIRSF036466">
    <property type="entry name" value="UCP036466"/>
    <property type="match status" value="1"/>
</dbReference>
<dbReference type="AlphaFoldDB" id="A0A2W5R048"/>
<dbReference type="InterPro" id="IPR009760">
    <property type="entry name" value="DUF1328"/>
</dbReference>
<name>A0A2W5R048_ANCNO</name>
<evidence type="ECO:0000256" key="1">
    <source>
        <dbReference type="ARBA" id="ARBA00022475"/>
    </source>
</evidence>
<organism evidence="6 7">
    <name type="scientific">Ancylobacter novellus</name>
    <name type="common">Thiobacillus novellus</name>
    <dbReference type="NCBI Taxonomy" id="921"/>
    <lineage>
        <taxon>Bacteria</taxon>
        <taxon>Pseudomonadati</taxon>
        <taxon>Pseudomonadota</taxon>
        <taxon>Alphaproteobacteria</taxon>
        <taxon>Hyphomicrobiales</taxon>
        <taxon>Xanthobacteraceae</taxon>
        <taxon>Ancylobacter</taxon>
    </lineage>
</organism>
<dbReference type="HAMAP" id="MF_01361">
    <property type="entry name" value="UPF0391"/>
    <property type="match status" value="1"/>
</dbReference>
<keyword evidence="1 5" id="KW-1003">Cell membrane</keyword>
<reference evidence="6 7" key="1">
    <citation type="submission" date="2017-08" db="EMBL/GenBank/DDBJ databases">
        <title>Infants hospitalized years apart are colonized by the same room-sourced microbial strains.</title>
        <authorList>
            <person name="Brooks B."/>
            <person name="Olm M.R."/>
            <person name="Firek B.A."/>
            <person name="Baker R."/>
            <person name="Thomas B.C."/>
            <person name="Morowitz M.J."/>
            <person name="Banfield J.F."/>
        </authorList>
    </citation>
    <scope>NUCLEOTIDE SEQUENCE [LARGE SCALE GENOMIC DNA]</scope>
    <source>
        <strain evidence="6">S2_005_001_R2_27</strain>
    </source>
</reference>